<dbReference type="PANTHER" id="PTHR43280:SF32">
    <property type="entry name" value="TRANSCRIPTIONAL REGULATORY PROTEIN"/>
    <property type="match status" value="1"/>
</dbReference>
<keyword evidence="1" id="KW-0805">Transcription regulation</keyword>
<dbReference type="PROSITE" id="PS01124">
    <property type="entry name" value="HTH_ARAC_FAMILY_2"/>
    <property type="match status" value="1"/>
</dbReference>
<evidence type="ECO:0000313" key="6">
    <source>
        <dbReference type="Proteomes" id="UP000199321"/>
    </source>
</evidence>
<dbReference type="RefSeq" id="WP_093145471.1">
    <property type="nucleotide sequence ID" value="NZ_BMWO01000005.1"/>
</dbReference>
<feature type="domain" description="HTH araC/xylS-type" evidence="4">
    <location>
        <begin position="172"/>
        <end position="270"/>
    </location>
</feature>
<dbReference type="GO" id="GO:0043565">
    <property type="term" value="F:sequence-specific DNA binding"/>
    <property type="evidence" value="ECO:0007669"/>
    <property type="project" value="InterPro"/>
</dbReference>
<keyword evidence="3" id="KW-0804">Transcription</keyword>
<sequence>MLTEYSISEIITSNPKEQPFYVGTFENTENPNVDWPHRHDFYSLVWFTKSSGINVIDFEEYEIKPNRLFFMHPKQVHNWSYSKESKGYILVFAKHFTKELPLELMNIAFFDLKQKNIQLLKPLFENLIEESKLNDNLGEKSIISGINYLLLHLTRMARDLEFNKKTKPTTILKFSKLVADTISKNLTVKDYADRLHLTVEKLNEICKDSYGQNPKNIILEKKITEAKRLLYFTNLSVKEIAFGLGFKDSSYFSRIFKQKTNISPSEFKST</sequence>
<keyword evidence="6" id="KW-1185">Reference proteome</keyword>
<dbReference type="EMBL" id="FNBA01000015">
    <property type="protein sequence ID" value="SDF24752.1"/>
    <property type="molecule type" value="Genomic_DNA"/>
</dbReference>
<protein>
    <submittedName>
        <fullName evidence="5">AraC-type DNA-binding protein</fullName>
    </submittedName>
</protein>
<reference evidence="5 6" key="1">
    <citation type="submission" date="2016-10" db="EMBL/GenBank/DDBJ databases">
        <authorList>
            <person name="de Groot N.N."/>
        </authorList>
    </citation>
    <scope>NUCLEOTIDE SEQUENCE [LARGE SCALE GENOMIC DNA]</scope>
    <source>
        <strain evidence="5 6">DSM 16195</strain>
    </source>
</reference>
<dbReference type="STRING" id="227084.SAMN05421855_1157"/>
<dbReference type="PANTHER" id="PTHR43280">
    <property type="entry name" value="ARAC-FAMILY TRANSCRIPTIONAL REGULATOR"/>
    <property type="match status" value="1"/>
</dbReference>
<dbReference type="AlphaFoldDB" id="A0A1G7JIE4"/>
<evidence type="ECO:0000256" key="2">
    <source>
        <dbReference type="ARBA" id="ARBA00023125"/>
    </source>
</evidence>
<dbReference type="GO" id="GO:0003700">
    <property type="term" value="F:DNA-binding transcription factor activity"/>
    <property type="evidence" value="ECO:0007669"/>
    <property type="project" value="InterPro"/>
</dbReference>
<dbReference type="SUPFAM" id="SSF46689">
    <property type="entry name" value="Homeodomain-like"/>
    <property type="match status" value="1"/>
</dbReference>
<dbReference type="Pfam" id="PF12833">
    <property type="entry name" value="HTH_18"/>
    <property type="match status" value="1"/>
</dbReference>
<name>A0A1G7JIE4_9FLAO</name>
<proteinExistence type="predicted"/>
<dbReference type="InterPro" id="IPR020449">
    <property type="entry name" value="Tscrpt_reg_AraC-type_HTH"/>
</dbReference>
<dbReference type="Pfam" id="PF02311">
    <property type="entry name" value="AraC_binding"/>
    <property type="match status" value="1"/>
</dbReference>
<dbReference type="Gene3D" id="1.10.10.60">
    <property type="entry name" value="Homeodomain-like"/>
    <property type="match status" value="1"/>
</dbReference>
<dbReference type="SUPFAM" id="SSF51215">
    <property type="entry name" value="Regulatory protein AraC"/>
    <property type="match status" value="1"/>
</dbReference>
<dbReference type="OrthoDB" id="1096411at2"/>
<dbReference type="Proteomes" id="UP000199321">
    <property type="component" value="Unassembled WGS sequence"/>
</dbReference>
<dbReference type="InterPro" id="IPR018062">
    <property type="entry name" value="HTH_AraC-typ_CS"/>
</dbReference>
<organism evidence="5 6">
    <name type="scientific">Ulvibacter litoralis</name>
    <dbReference type="NCBI Taxonomy" id="227084"/>
    <lineage>
        <taxon>Bacteria</taxon>
        <taxon>Pseudomonadati</taxon>
        <taxon>Bacteroidota</taxon>
        <taxon>Flavobacteriia</taxon>
        <taxon>Flavobacteriales</taxon>
        <taxon>Flavobacteriaceae</taxon>
        <taxon>Ulvibacter</taxon>
    </lineage>
</organism>
<gene>
    <name evidence="5" type="ORF">SAMN05421855_1157</name>
</gene>
<dbReference type="InterPro" id="IPR018060">
    <property type="entry name" value="HTH_AraC"/>
</dbReference>
<dbReference type="PROSITE" id="PS00041">
    <property type="entry name" value="HTH_ARAC_FAMILY_1"/>
    <property type="match status" value="1"/>
</dbReference>
<dbReference type="SMART" id="SM00342">
    <property type="entry name" value="HTH_ARAC"/>
    <property type="match status" value="1"/>
</dbReference>
<evidence type="ECO:0000313" key="5">
    <source>
        <dbReference type="EMBL" id="SDF24752.1"/>
    </source>
</evidence>
<dbReference type="InterPro" id="IPR037923">
    <property type="entry name" value="HTH-like"/>
</dbReference>
<accession>A0A1G7JIE4</accession>
<evidence type="ECO:0000256" key="1">
    <source>
        <dbReference type="ARBA" id="ARBA00023015"/>
    </source>
</evidence>
<dbReference type="InterPro" id="IPR009057">
    <property type="entry name" value="Homeodomain-like_sf"/>
</dbReference>
<dbReference type="PRINTS" id="PR00032">
    <property type="entry name" value="HTHARAC"/>
</dbReference>
<dbReference type="InterPro" id="IPR003313">
    <property type="entry name" value="AraC-bd"/>
</dbReference>
<evidence type="ECO:0000256" key="3">
    <source>
        <dbReference type="ARBA" id="ARBA00023163"/>
    </source>
</evidence>
<evidence type="ECO:0000259" key="4">
    <source>
        <dbReference type="PROSITE" id="PS01124"/>
    </source>
</evidence>
<keyword evidence="2 5" id="KW-0238">DNA-binding</keyword>